<proteinExistence type="predicted"/>
<dbReference type="RefSeq" id="WP_126615408.1">
    <property type="nucleotide sequence ID" value="NZ_CP034562.1"/>
</dbReference>
<evidence type="ECO:0000313" key="2">
    <source>
        <dbReference type="Proteomes" id="UP000267268"/>
    </source>
</evidence>
<gene>
    <name evidence="1" type="ORF">EI427_13270</name>
</gene>
<sequence length="73" mass="8842">MNAQTPFKLETKRLLLQEFSKTYTKGFFDLNKDWDVIKYTCLVYASEININQIIARVMEEKVWRQYQLIFNSK</sequence>
<accession>A0A3Q9FMV3</accession>
<dbReference type="AlphaFoldDB" id="A0A3Q9FMV3"/>
<organism evidence="1 2">
    <name type="scientific">Flammeovirga pectinis</name>
    <dbReference type="NCBI Taxonomy" id="2494373"/>
    <lineage>
        <taxon>Bacteria</taxon>
        <taxon>Pseudomonadati</taxon>
        <taxon>Bacteroidota</taxon>
        <taxon>Cytophagia</taxon>
        <taxon>Cytophagales</taxon>
        <taxon>Flammeovirgaceae</taxon>
        <taxon>Flammeovirga</taxon>
    </lineage>
</organism>
<evidence type="ECO:0000313" key="1">
    <source>
        <dbReference type="EMBL" id="AZQ63173.1"/>
    </source>
</evidence>
<dbReference type="KEGG" id="fll:EI427_13270"/>
<reference evidence="1 2" key="1">
    <citation type="submission" date="2018-12" db="EMBL/GenBank/DDBJ databases">
        <title>Flammeovirga pectinis sp. nov., isolated from the gut of the Korean scallop, Patinopecten yessoensis.</title>
        <authorList>
            <person name="Bae J.-W."/>
            <person name="Jeong Y.-S."/>
            <person name="Kang W."/>
        </authorList>
    </citation>
    <scope>NUCLEOTIDE SEQUENCE [LARGE SCALE GENOMIC DNA]</scope>
    <source>
        <strain evidence="1 2">L12M1</strain>
    </source>
</reference>
<protein>
    <submittedName>
        <fullName evidence="1">Uncharacterized protein</fullName>
    </submittedName>
</protein>
<keyword evidence="2" id="KW-1185">Reference proteome</keyword>
<name>A0A3Q9FMV3_9BACT</name>
<dbReference type="Proteomes" id="UP000267268">
    <property type="component" value="Chromosome 1"/>
</dbReference>
<dbReference type="OrthoDB" id="9788916at2"/>
<dbReference type="EMBL" id="CP034562">
    <property type="protein sequence ID" value="AZQ63173.1"/>
    <property type="molecule type" value="Genomic_DNA"/>
</dbReference>